<evidence type="ECO:0000313" key="2">
    <source>
        <dbReference type="EMBL" id="VXD06826.1"/>
    </source>
</evidence>
<reference evidence="1 3" key="1">
    <citation type="submission" date="2018-06" db="EMBL/GenBank/DDBJ databases">
        <authorList>
            <consortium name="Pathogen Informatics"/>
            <person name="Doyle S."/>
        </authorList>
    </citation>
    <scope>NUCLEOTIDE SEQUENCE [LARGE SCALE GENOMIC DNA]</scope>
    <source>
        <strain evidence="1 3">NCTC11343</strain>
    </source>
</reference>
<dbReference type="Proteomes" id="UP000251241">
    <property type="component" value="Unassembled WGS sequence"/>
</dbReference>
<name>A0A2X2JK44_SPHMU</name>
<dbReference type="AlphaFoldDB" id="A0A2X2JK44"/>
<evidence type="ECO:0000313" key="1">
    <source>
        <dbReference type="EMBL" id="SPZ94662.1"/>
    </source>
</evidence>
<sequence>MQGTIDGISGEPHRSQVFRLTYKGQDYQLVLLKKSLSKLDTELPISLDGIDQKIVKKGDHWFFENRHSDQHFATEIWRNLSLRYRL</sequence>
<dbReference type="Proteomes" id="UP000432350">
    <property type="component" value="Unassembled WGS sequence"/>
</dbReference>
<reference evidence="2 4" key="2">
    <citation type="submission" date="2019-10" db="EMBL/GenBank/DDBJ databases">
        <authorList>
            <person name="Karimi E."/>
        </authorList>
    </citation>
    <scope>NUCLEOTIDE SEQUENCE [LARGE SCALE GENOMIC DNA]</scope>
    <source>
        <strain evidence="2">Sphingobacterium sp. 8BC</strain>
    </source>
</reference>
<dbReference type="RefSeq" id="WP_112376336.1">
    <property type="nucleotide sequence ID" value="NZ_CP068089.1"/>
</dbReference>
<accession>A0A2X2JK44</accession>
<accession>A0A654DN92</accession>
<dbReference type="EMBL" id="CABWMV010000026">
    <property type="protein sequence ID" value="VXD06826.1"/>
    <property type="molecule type" value="Genomic_DNA"/>
</dbReference>
<evidence type="ECO:0000313" key="3">
    <source>
        <dbReference type="Proteomes" id="UP000251241"/>
    </source>
</evidence>
<evidence type="ECO:0000313" key="4">
    <source>
        <dbReference type="Proteomes" id="UP000432350"/>
    </source>
</evidence>
<organism evidence="1 3">
    <name type="scientific">Sphingobacterium multivorum</name>
    <dbReference type="NCBI Taxonomy" id="28454"/>
    <lineage>
        <taxon>Bacteria</taxon>
        <taxon>Pseudomonadati</taxon>
        <taxon>Bacteroidota</taxon>
        <taxon>Sphingobacteriia</taxon>
        <taxon>Sphingobacteriales</taxon>
        <taxon>Sphingobacteriaceae</taxon>
        <taxon>Sphingobacterium</taxon>
    </lineage>
</organism>
<dbReference type="GeneID" id="97180253"/>
<protein>
    <submittedName>
        <fullName evidence="1">Uncharacterized protein</fullName>
    </submittedName>
</protein>
<proteinExistence type="predicted"/>
<gene>
    <name evidence="1" type="ORF">NCTC11343_05470</name>
    <name evidence="2" type="ORF">SPHINGO8BC_70172</name>
</gene>
<dbReference type="EMBL" id="UAUU01000011">
    <property type="protein sequence ID" value="SPZ94662.1"/>
    <property type="molecule type" value="Genomic_DNA"/>
</dbReference>